<dbReference type="FunCoup" id="Q54IW8">
    <property type="interactions" value="5"/>
</dbReference>
<keyword evidence="4" id="KW-1185">Reference proteome</keyword>
<dbReference type="GO" id="GO:0003723">
    <property type="term" value="F:RNA binding"/>
    <property type="evidence" value="ECO:0007669"/>
    <property type="project" value="InterPro"/>
</dbReference>
<dbReference type="eggNOG" id="KOG2102">
    <property type="taxonomic scope" value="Eukaryota"/>
</dbReference>
<dbReference type="RefSeq" id="XP_636708.1">
    <property type="nucleotide sequence ID" value="XM_631616.1"/>
</dbReference>
<accession>Q54IW8</accession>
<organism evidence="3 4">
    <name type="scientific">Dictyostelium discoideum</name>
    <name type="common">Social amoeba</name>
    <dbReference type="NCBI Taxonomy" id="44689"/>
    <lineage>
        <taxon>Eukaryota</taxon>
        <taxon>Amoebozoa</taxon>
        <taxon>Evosea</taxon>
        <taxon>Eumycetozoa</taxon>
        <taxon>Dictyostelia</taxon>
        <taxon>Dictyosteliales</taxon>
        <taxon>Dictyosteliaceae</taxon>
        <taxon>Dictyostelium</taxon>
    </lineage>
</organism>
<feature type="compositionally biased region" description="Low complexity" evidence="1">
    <location>
        <begin position="59"/>
        <end position="82"/>
    </location>
</feature>
<dbReference type="PANTHER" id="PTHR23355:SF9">
    <property type="entry name" value="DIS3-LIKE EXONUCLEASE 2"/>
    <property type="match status" value="1"/>
</dbReference>
<protein>
    <recommendedName>
        <fullName evidence="2">RNB domain-containing protein</fullName>
    </recommendedName>
</protein>
<dbReference type="KEGG" id="ddi:DDB_G0288469"/>
<dbReference type="EMBL" id="AAFI02000111">
    <property type="protein sequence ID" value="EAL63206.1"/>
    <property type="molecule type" value="Genomic_DNA"/>
</dbReference>
<dbReference type="STRING" id="44689.Q54IW8"/>
<dbReference type="GeneID" id="8626640"/>
<sequence>MIRLIGFNTKRFYSSLKIARTENNTITKSFKKLNTDDPLYQNSYQSLLKLIQEQKEIKLNNNNNPNNNNIKNKDNYYNNNNENKNENLKSTSLELLFETNDKFNFKNIKIYNYDIVLVSLRKNEPILGFVKSNGGGDGSSMIIQSKKKDLVVSAEDVLLTIPTSHLRENIDQLFDELLENLKLISQHYGLPDSPLNNIKFDLAKTDFKKLKDSFKRIKQQQQQKRLNKEDEDKLFIELFPKIESDPYSLVANIIESILTKIVKSEHWKQLSENVYNNFKKFNQESTTSNGKIWSDQQKHYDYIEVKKVTEYLFGGGGDNNNNSWINLFHHYCVIDMLSYYDSFYLFNSEYFYCQTEKYIEDYKADIKQLQESSTMEKKIFLKYASQLLMTSDDQSFKPNLYIHGDKSITDINKMDPLSIPKELQQPFECFKRLLYTLLIFSNDHSEFREIISKELVYPIKISSNSQIEYLLQKLGKINLNKDNSYCFSIFENRLKLIGNRLIDPPNHLNDLPIGTKVDKNENILSINSIIDNDGRIIINDKSFAIDSESTKDVDDAIGLIDEGNGEYSVIVHIADVTDIVKPHSDHDKWGQFKSSSIYLPHKTYFMLPNSITNHLSLSPNKSNKCLSFQFKVSNKGEIIDYKIFPSIVNNLIKTSYNKVENSLLDSNSSNNNKNTIHSIDEIKQLKKLFEISTLLKERREINKPYRIDLPSIKINVDNNGLIDVCQDQRENEISNQLVSEFMIATGYISSLFAIENGIDIPYRVQSKPVITGEYDLENEIEKLHPITSLLVASRIQESGEVSISNIGHHSLALDNYTWATSPIRRYPDIIVHSQIKSFLKNKNQVYSYQHLNKIIPTVNRNLMAIKKLQRNIEKEYLLHYFYNQQILYKNRTIQRPKYRAVIQSSSNSKNGSEPLSVFLLLDYGLFEVFVNDDIPISDNIFILTTSFNYKNQLEFKVLNK</sequence>
<name>Q54IW8_DICDI</name>
<dbReference type="HOGENOM" id="CLU_307856_0_0_1"/>
<dbReference type="InterPro" id="IPR012340">
    <property type="entry name" value="NA-bd_OB-fold"/>
</dbReference>
<dbReference type="GO" id="GO:0000932">
    <property type="term" value="C:P-body"/>
    <property type="evidence" value="ECO:0000318"/>
    <property type="project" value="GO_Central"/>
</dbReference>
<dbReference type="PANTHER" id="PTHR23355">
    <property type="entry name" value="RIBONUCLEASE"/>
    <property type="match status" value="1"/>
</dbReference>
<dbReference type="VEuPathDB" id="AmoebaDB:DDB_G0288469"/>
<dbReference type="dictyBase" id="DDB_G0288469"/>
<comment type="caution">
    <text evidence="3">The sequence shown here is derived from an EMBL/GenBank/DDBJ whole genome shotgun (WGS) entry which is preliminary data.</text>
</comment>
<dbReference type="GO" id="GO:0000175">
    <property type="term" value="F:3'-5'-RNA exonuclease activity"/>
    <property type="evidence" value="ECO:0000318"/>
    <property type="project" value="GO_Central"/>
</dbReference>
<dbReference type="SMART" id="SM00955">
    <property type="entry name" value="RNB"/>
    <property type="match status" value="1"/>
</dbReference>
<dbReference type="GO" id="GO:0006402">
    <property type="term" value="P:mRNA catabolic process"/>
    <property type="evidence" value="ECO:0000318"/>
    <property type="project" value="GO_Central"/>
</dbReference>
<evidence type="ECO:0000256" key="1">
    <source>
        <dbReference type="SAM" id="MobiDB-lite"/>
    </source>
</evidence>
<reference evidence="3 4" key="1">
    <citation type="journal article" date="2005" name="Nature">
        <title>The genome of the social amoeba Dictyostelium discoideum.</title>
        <authorList>
            <consortium name="The Dictyostelium discoideum Sequencing Consortium"/>
            <person name="Eichinger L."/>
            <person name="Pachebat J.A."/>
            <person name="Glockner G."/>
            <person name="Rajandream M.A."/>
            <person name="Sucgang R."/>
            <person name="Berriman M."/>
            <person name="Song J."/>
            <person name="Olsen R."/>
            <person name="Szafranski K."/>
            <person name="Xu Q."/>
            <person name="Tunggal B."/>
            <person name="Kummerfeld S."/>
            <person name="Madera M."/>
            <person name="Konfortov B.A."/>
            <person name="Rivero F."/>
            <person name="Bankier A.T."/>
            <person name="Lehmann R."/>
            <person name="Hamlin N."/>
            <person name="Davies R."/>
            <person name="Gaudet P."/>
            <person name="Fey P."/>
            <person name="Pilcher K."/>
            <person name="Chen G."/>
            <person name="Saunders D."/>
            <person name="Sodergren E."/>
            <person name="Davis P."/>
            <person name="Kerhornou A."/>
            <person name="Nie X."/>
            <person name="Hall N."/>
            <person name="Anjard C."/>
            <person name="Hemphill L."/>
            <person name="Bason N."/>
            <person name="Farbrother P."/>
            <person name="Desany B."/>
            <person name="Just E."/>
            <person name="Morio T."/>
            <person name="Rost R."/>
            <person name="Churcher C."/>
            <person name="Cooper J."/>
            <person name="Haydock S."/>
            <person name="van Driessche N."/>
            <person name="Cronin A."/>
            <person name="Goodhead I."/>
            <person name="Muzny D."/>
            <person name="Mourier T."/>
            <person name="Pain A."/>
            <person name="Lu M."/>
            <person name="Harper D."/>
            <person name="Lindsay R."/>
            <person name="Hauser H."/>
            <person name="James K."/>
            <person name="Quiles M."/>
            <person name="Madan Babu M."/>
            <person name="Saito T."/>
            <person name="Buchrieser C."/>
            <person name="Wardroper A."/>
            <person name="Felder M."/>
            <person name="Thangavelu M."/>
            <person name="Johnson D."/>
            <person name="Knights A."/>
            <person name="Loulseged H."/>
            <person name="Mungall K."/>
            <person name="Oliver K."/>
            <person name="Price C."/>
            <person name="Quail M.A."/>
            <person name="Urushihara H."/>
            <person name="Hernandez J."/>
            <person name="Rabbinowitsch E."/>
            <person name="Steffen D."/>
            <person name="Sanders M."/>
            <person name="Ma J."/>
            <person name="Kohara Y."/>
            <person name="Sharp S."/>
            <person name="Simmonds M."/>
            <person name="Spiegler S."/>
            <person name="Tivey A."/>
            <person name="Sugano S."/>
            <person name="White B."/>
            <person name="Walker D."/>
            <person name="Woodward J."/>
            <person name="Winckler T."/>
            <person name="Tanaka Y."/>
            <person name="Shaulsky G."/>
            <person name="Schleicher M."/>
            <person name="Weinstock G."/>
            <person name="Rosenthal A."/>
            <person name="Cox E.C."/>
            <person name="Chisholm R.L."/>
            <person name="Gibbs R."/>
            <person name="Loomis W.F."/>
            <person name="Platzer M."/>
            <person name="Kay R.R."/>
            <person name="Williams J."/>
            <person name="Dear P.H."/>
            <person name="Noegel A.A."/>
            <person name="Barrell B."/>
            <person name="Kuspa A."/>
        </authorList>
    </citation>
    <scope>NUCLEOTIDE SEQUENCE [LARGE SCALE GENOMIC DNA]</scope>
    <source>
        <strain evidence="3 4">AX4</strain>
    </source>
</reference>
<dbReference type="AlphaFoldDB" id="Q54IW8"/>
<evidence type="ECO:0000313" key="4">
    <source>
        <dbReference type="Proteomes" id="UP000002195"/>
    </source>
</evidence>
<feature type="domain" description="RNB" evidence="2">
    <location>
        <begin position="535"/>
        <end position="841"/>
    </location>
</feature>
<dbReference type="Proteomes" id="UP000002195">
    <property type="component" value="Unassembled WGS sequence"/>
</dbReference>
<dbReference type="PaxDb" id="44689-DDB0219344"/>
<feature type="region of interest" description="Disordered" evidence="1">
    <location>
        <begin position="59"/>
        <end position="84"/>
    </location>
</feature>
<dbReference type="SUPFAM" id="SSF50249">
    <property type="entry name" value="Nucleic acid-binding proteins"/>
    <property type="match status" value="1"/>
</dbReference>
<dbReference type="SMR" id="Q54IW8"/>
<dbReference type="Pfam" id="PF00773">
    <property type="entry name" value="RNB"/>
    <property type="match status" value="1"/>
</dbReference>
<dbReference type="InParanoid" id="Q54IW8"/>
<evidence type="ECO:0000259" key="2">
    <source>
        <dbReference type="SMART" id="SM00955"/>
    </source>
</evidence>
<dbReference type="InterPro" id="IPR050180">
    <property type="entry name" value="RNR_Ribonuclease"/>
</dbReference>
<dbReference type="InterPro" id="IPR001900">
    <property type="entry name" value="RNase_II/R"/>
</dbReference>
<proteinExistence type="predicted"/>
<dbReference type="OMA" id="CFEMERE"/>
<gene>
    <name evidence="3" type="ORF">DDB_G0288469</name>
</gene>
<evidence type="ECO:0000313" key="3">
    <source>
        <dbReference type="EMBL" id="EAL63206.1"/>
    </source>
</evidence>